<dbReference type="InterPro" id="IPR029058">
    <property type="entry name" value="AB_hydrolase_fold"/>
</dbReference>
<dbReference type="SUPFAM" id="SSF53474">
    <property type="entry name" value="alpha/beta-Hydrolases"/>
    <property type="match status" value="1"/>
</dbReference>
<dbReference type="STRING" id="576137.A0A1L7WTG9"/>
<evidence type="ECO:0000256" key="2">
    <source>
        <dbReference type="ARBA" id="ARBA00022801"/>
    </source>
</evidence>
<evidence type="ECO:0000313" key="4">
    <source>
        <dbReference type="EMBL" id="CZR56023.1"/>
    </source>
</evidence>
<dbReference type="EMBL" id="FJOG01000007">
    <property type="protein sequence ID" value="CZR56023.1"/>
    <property type="molecule type" value="Genomic_DNA"/>
</dbReference>
<gene>
    <name evidence="4" type="ORF">PAC_05911</name>
</gene>
<reference evidence="4 5" key="1">
    <citation type="submission" date="2016-03" db="EMBL/GenBank/DDBJ databases">
        <authorList>
            <person name="Ploux O."/>
        </authorList>
    </citation>
    <scope>NUCLEOTIDE SEQUENCE [LARGE SCALE GENOMIC DNA]</scope>
    <source>
        <strain evidence="4 5">UAMH 11012</strain>
    </source>
</reference>
<dbReference type="AlphaFoldDB" id="A0A1L7WTG9"/>
<protein>
    <recommendedName>
        <fullName evidence="3">Peptidase S33 tripeptidyl aminopeptidase-like C-terminal domain-containing protein</fullName>
    </recommendedName>
</protein>
<dbReference type="InterPro" id="IPR051601">
    <property type="entry name" value="Serine_prot/Carboxylest_S33"/>
</dbReference>
<accession>A0A1L7WTG9</accession>
<name>A0A1L7WTG9_9HELO</name>
<dbReference type="PANTHER" id="PTHR43248">
    <property type="entry name" value="2-SUCCINYL-6-HYDROXY-2,4-CYCLOHEXADIENE-1-CARBOXYLATE SYNTHASE"/>
    <property type="match status" value="1"/>
</dbReference>
<sequence>MLRRDSSGILAIPISLARCLMPVDNEEALQRDILINPGGSGQSGVSCLQETRIDDLTGIVGSNYDLVSWDPRGLGANFPSANCTIPPKQSPEPLFSLRLSIFETFYNESLEIGAPCQDYIGGRNQASLHMTTATVSRDMLSIVDAFAASDGGATFNNSTLLNLLGFSYGTILGQTFASMFPRRIGRMVLDGVGDPDEWVNGAHDNYATNADEVFSTFFVYCNTAGSKYPFATGTSAQDFYLRFEALVDRLNSPANQNNWGNANFLIMLKDLIFRLGYFPHEEFPVLGQALARVEATLPDVESAALVIEQLNEKIGNRFLARRTNASRLWNQAVRCTDEGGVSYGKTLPEAKNTSWLVGEYHLIAKMACAGWNITSNDRYSGPFRAETNNPILFVSNTLDTITPHKNGLAATLRFPGFQLLTIDGVGGITKPARHISLQVDGETFCTQKKMRRFFQTRDLPVEDTYCPLQAGLWDIMLPGPLSSLKETRDIMEKLKRLTMREKLKESQ</sequence>
<comment type="similarity">
    <text evidence="1">Belongs to the peptidase S33 family.</text>
</comment>
<dbReference type="InterPro" id="IPR013595">
    <property type="entry name" value="Pept_S33_TAP-like_C"/>
</dbReference>
<dbReference type="GO" id="GO:0016787">
    <property type="term" value="F:hydrolase activity"/>
    <property type="evidence" value="ECO:0007669"/>
    <property type="project" value="UniProtKB-KW"/>
</dbReference>
<keyword evidence="5" id="KW-1185">Reference proteome</keyword>
<dbReference type="PANTHER" id="PTHR43248:SF25">
    <property type="entry name" value="AB HYDROLASE-1 DOMAIN-CONTAINING PROTEIN-RELATED"/>
    <property type="match status" value="1"/>
</dbReference>
<dbReference type="OrthoDB" id="425534at2759"/>
<dbReference type="Proteomes" id="UP000184330">
    <property type="component" value="Unassembled WGS sequence"/>
</dbReference>
<dbReference type="Pfam" id="PF08386">
    <property type="entry name" value="Abhydrolase_4"/>
    <property type="match status" value="1"/>
</dbReference>
<proteinExistence type="inferred from homology"/>
<feature type="domain" description="Peptidase S33 tripeptidyl aminopeptidase-like C-terminal" evidence="3">
    <location>
        <begin position="357"/>
        <end position="466"/>
    </location>
</feature>
<evidence type="ECO:0000256" key="1">
    <source>
        <dbReference type="ARBA" id="ARBA00010088"/>
    </source>
</evidence>
<dbReference type="Gene3D" id="3.40.50.1820">
    <property type="entry name" value="alpha/beta hydrolase"/>
    <property type="match status" value="1"/>
</dbReference>
<organism evidence="4 5">
    <name type="scientific">Phialocephala subalpina</name>
    <dbReference type="NCBI Taxonomy" id="576137"/>
    <lineage>
        <taxon>Eukaryota</taxon>
        <taxon>Fungi</taxon>
        <taxon>Dikarya</taxon>
        <taxon>Ascomycota</taxon>
        <taxon>Pezizomycotina</taxon>
        <taxon>Leotiomycetes</taxon>
        <taxon>Helotiales</taxon>
        <taxon>Mollisiaceae</taxon>
        <taxon>Phialocephala</taxon>
        <taxon>Phialocephala fortinii species complex</taxon>
    </lineage>
</organism>
<evidence type="ECO:0000313" key="5">
    <source>
        <dbReference type="Proteomes" id="UP000184330"/>
    </source>
</evidence>
<evidence type="ECO:0000259" key="3">
    <source>
        <dbReference type="Pfam" id="PF08386"/>
    </source>
</evidence>
<keyword evidence="2" id="KW-0378">Hydrolase</keyword>